<keyword evidence="3" id="KW-1185">Reference proteome</keyword>
<keyword evidence="1" id="KW-0472">Membrane</keyword>
<feature type="transmembrane region" description="Helical" evidence="1">
    <location>
        <begin position="46"/>
        <end position="71"/>
    </location>
</feature>
<reference evidence="2 3" key="1">
    <citation type="submission" date="2023-12" db="EMBL/GenBank/DDBJ databases">
        <title>Blastococcus brunescens sp. nov., an actonobacterium isolated from sandstone collected in sahara desert.</title>
        <authorList>
            <person name="Gtari M."/>
            <person name="Ghodhbane F."/>
        </authorList>
    </citation>
    <scope>NUCLEOTIDE SEQUENCE [LARGE SCALE GENOMIC DNA]</scope>
    <source>
        <strain evidence="2 3">BMG 8361</strain>
    </source>
</reference>
<dbReference type="EMBL" id="CP141261">
    <property type="protein sequence ID" value="WRL62649.1"/>
    <property type="molecule type" value="Genomic_DNA"/>
</dbReference>
<protein>
    <recommendedName>
        <fullName evidence="4">DUF998 domain-containing protein</fullName>
    </recommendedName>
</protein>
<evidence type="ECO:0000313" key="3">
    <source>
        <dbReference type="Proteomes" id="UP001324287"/>
    </source>
</evidence>
<keyword evidence="1" id="KW-0812">Transmembrane</keyword>
<evidence type="ECO:0000313" key="2">
    <source>
        <dbReference type="EMBL" id="WRL62649.1"/>
    </source>
</evidence>
<dbReference type="Proteomes" id="UP001324287">
    <property type="component" value="Chromosome"/>
</dbReference>
<keyword evidence="1" id="KW-1133">Transmembrane helix</keyword>
<gene>
    <name evidence="2" type="ORF">U6N30_22265</name>
</gene>
<feature type="transmembrane region" description="Helical" evidence="1">
    <location>
        <begin position="78"/>
        <end position="95"/>
    </location>
</feature>
<evidence type="ECO:0008006" key="4">
    <source>
        <dbReference type="Google" id="ProtNLM"/>
    </source>
</evidence>
<proteinExistence type="predicted"/>
<evidence type="ECO:0000256" key="1">
    <source>
        <dbReference type="SAM" id="Phobius"/>
    </source>
</evidence>
<name>A0ABZ1AVQ7_9ACTN</name>
<organism evidence="2 3">
    <name type="scientific">Blastococcus brunescens</name>
    <dbReference type="NCBI Taxonomy" id="1564165"/>
    <lineage>
        <taxon>Bacteria</taxon>
        <taxon>Bacillati</taxon>
        <taxon>Actinomycetota</taxon>
        <taxon>Actinomycetes</taxon>
        <taxon>Geodermatophilales</taxon>
        <taxon>Geodermatophilaceae</taxon>
        <taxon>Blastococcus</taxon>
    </lineage>
</organism>
<accession>A0ABZ1AVQ7</accession>
<dbReference type="RefSeq" id="WP_324274001.1">
    <property type="nucleotide sequence ID" value="NZ_CP141261.1"/>
</dbReference>
<sequence>MNRSSLTVLLLLGGVAWTAGQAVLPDMGMAWSARLDAVADARGAQSLSAGLFVVAGILLVAAAVAAARLAIGGRGARLVRVGTVLLGLGGIWLTAGRGRSTCRCTG</sequence>